<evidence type="ECO:0000313" key="2">
    <source>
        <dbReference type="Proteomes" id="UP001349262"/>
    </source>
</evidence>
<reference evidence="1 2" key="1">
    <citation type="journal article" date="2012" name="Genet. Mol. Biol.">
        <title>Analysis of 16S rRNA and mxaF genes revealing insights into Methylobacterium niche-specific plant association.</title>
        <authorList>
            <person name="Dourado M.N."/>
            <person name="Andreote F.D."/>
            <person name="Dini-Andreote F."/>
            <person name="Conti R."/>
            <person name="Araujo J.M."/>
            <person name="Araujo W.L."/>
        </authorList>
    </citation>
    <scope>NUCLEOTIDE SEQUENCE [LARGE SCALE GENOMIC DNA]</scope>
    <source>
        <strain evidence="1 2">SR1.6/4</strain>
    </source>
</reference>
<comment type="caution">
    <text evidence="1">The sequence shown here is derived from an EMBL/GenBank/DDBJ whole genome shotgun (WGS) entry which is preliminary data.</text>
</comment>
<keyword evidence="2" id="KW-1185">Reference proteome</keyword>
<organism evidence="1 2">
    <name type="scientific">Methylobacterium radiotolerans</name>
    <dbReference type="NCBI Taxonomy" id="31998"/>
    <lineage>
        <taxon>Bacteria</taxon>
        <taxon>Pseudomonadati</taxon>
        <taxon>Pseudomonadota</taxon>
        <taxon>Alphaproteobacteria</taxon>
        <taxon>Hyphomicrobiales</taxon>
        <taxon>Methylobacteriaceae</taxon>
        <taxon>Methylobacterium</taxon>
    </lineage>
</organism>
<dbReference type="Proteomes" id="UP001349262">
    <property type="component" value="Unassembled WGS sequence"/>
</dbReference>
<name>A0ABU7T8A4_9HYPH</name>
<sequence>MLSLDDIAAAAAGDERDALRRAMADDMDVARRGRGGPGFLPAERPADLARALGRDRRERRLRRLAG</sequence>
<accession>A0ABU7T8A4</accession>
<evidence type="ECO:0000313" key="1">
    <source>
        <dbReference type="EMBL" id="MEE7456769.1"/>
    </source>
</evidence>
<dbReference type="EMBL" id="MLBY01000004">
    <property type="protein sequence ID" value="MEE7456769.1"/>
    <property type="molecule type" value="Genomic_DNA"/>
</dbReference>
<proteinExistence type="predicted"/>
<gene>
    <name evidence="1" type="ORF">MRSR164_08235</name>
</gene>
<protein>
    <submittedName>
        <fullName evidence="1">Uncharacterized protein</fullName>
    </submittedName>
</protein>